<name>A0AAV4D3C3_9GAST</name>
<sequence length="73" mass="8143">MPKPGMVGMIPLQLEKVSAGHRYKVLCVNCLCHIRYSGFLDTVRQSVREGLELRTERLLRISGQGVNDKVTGS</sequence>
<proteinExistence type="predicted"/>
<comment type="caution">
    <text evidence="1">The sequence shown here is derived from an EMBL/GenBank/DDBJ whole genome shotgun (WGS) entry which is preliminary data.</text>
</comment>
<accession>A0AAV4D3C3</accession>
<dbReference type="AlphaFoldDB" id="A0AAV4D3C3"/>
<evidence type="ECO:0000313" key="2">
    <source>
        <dbReference type="Proteomes" id="UP000735302"/>
    </source>
</evidence>
<evidence type="ECO:0000313" key="1">
    <source>
        <dbReference type="EMBL" id="GFO38696.1"/>
    </source>
</evidence>
<protein>
    <submittedName>
        <fullName evidence="1">Uncharacterized protein</fullName>
    </submittedName>
</protein>
<gene>
    <name evidence="1" type="ORF">PoB_006520100</name>
</gene>
<organism evidence="1 2">
    <name type="scientific">Plakobranchus ocellatus</name>
    <dbReference type="NCBI Taxonomy" id="259542"/>
    <lineage>
        <taxon>Eukaryota</taxon>
        <taxon>Metazoa</taxon>
        <taxon>Spiralia</taxon>
        <taxon>Lophotrochozoa</taxon>
        <taxon>Mollusca</taxon>
        <taxon>Gastropoda</taxon>
        <taxon>Heterobranchia</taxon>
        <taxon>Euthyneura</taxon>
        <taxon>Panpulmonata</taxon>
        <taxon>Sacoglossa</taxon>
        <taxon>Placobranchoidea</taxon>
        <taxon>Plakobranchidae</taxon>
        <taxon>Plakobranchus</taxon>
    </lineage>
</organism>
<reference evidence="1 2" key="1">
    <citation type="journal article" date="2021" name="Elife">
        <title>Chloroplast acquisition without the gene transfer in kleptoplastic sea slugs, Plakobranchus ocellatus.</title>
        <authorList>
            <person name="Maeda T."/>
            <person name="Takahashi S."/>
            <person name="Yoshida T."/>
            <person name="Shimamura S."/>
            <person name="Takaki Y."/>
            <person name="Nagai Y."/>
            <person name="Toyoda A."/>
            <person name="Suzuki Y."/>
            <person name="Arimoto A."/>
            <person name="Ishii H."/>
            <person name="Satoh N."/>
            <person name="Nishiyama T."/>
            <person name="Hasebe M."/>
            <person name="Maruyama T."/>
            <person name="Minagawa J."/>
            <person name="Obokata J."/>
            <person name="Shigenobu S."/>
        </authorList>
    </citation>
    <scope>NUCLEOTIDE SEQUENCE [LARGE SCALE GENOMIC DNA]</scope>
</reference>
<dbReference type="EMBL" id="BLXT01007347">
    <property type="protein sequence ID" value="GFO38696.1"/>
    <property type="molecule type" value="Genomic_DNA"/>
</dbReference>
<dbReference type="Proteomes" id="UP000735302">
    <property type="component" value="Unassembled WGS sequence"/>
</dbReference>
<keyword evidence="2" id="KW-1185">Reference proteome</keyword>